<dbReference type="RefSeq" id="WP_390328861.1">
    <property type="nucleotide sequence ID" value="NZ_JBHRTP010000001.1"/>
</dbReference>
<feature type="transmembrane region" description="Helical" evidence="6">
    <location>
        <begin position="171"/>
        <end position="193"/>
    </location>
</feature>
<dbReference type="Pfam" id="PF00581">
    <property type="entry name" value="Rhodanese"/>
    <property type="match status" value="1"/>
</dbReference>
<evidence type="ECO:0000259" key="7">
    <source>
        <dbReference type="PROSITE" id="PS50206"/>
    </source>
</evidence>
<evidence type="ECO:0000256" key="3">
    <source>
        <dbReference type="ARBA" id="ARBA00022692"/>
    </source>
</evidence>
<keyword evidence="2" id="KW-1003">Cell membrane</keyword>
<evidence type="ECO:0000256" key="4">
    <source>
        <dbReference type="ARBA" id="ARBA00022989"/>
    </source>
</evidence>
<dbReference type="InterPro" id="IPR023695">
    <property type="entry name" value="Thiosulf_sulfurTrfase"/>
</dbReference>
<dbReference type="Proteomes" id="UP001595530">
    <property type="component" value="Unassembled WGS sequence"/>
</dbReference>
<comment type="caution">
    <text evidence="8">The sequence shown here is derived from an EMBL/GenBank/DDBJ whole genome shotgun (WGS) entry which is preliminary data.</text>
</comment>
<keyword evidence="3 6" id="KW-0812">Transmembrane</keyword>
<keyword evidence="5 6" id="KW-0472">Membrane</keyword>
<keyword evidence="4 6" id="KW-1133">Transmembrane helix</keyword>
<name>A0ABV7EV02_9BURK</name>
<dbReference type="Gene3D" id="3.40.250.10">
    <property type="entry name" value="Rhodanese-like domain"/>
    <property type="match status" value="1"/>
</dbReference>
<evidence type="ECO:0000313" key="8">
    <source>
        <dbReference type="EMBL" id="MFC3106385.1"/>
    </source>
</evidence>
<evidence type="ECO:0000256" key="2">
    <source>
        <dbReference type="ARBA" id="ARBA00022475"/>
    </source>
</evidence>
<dbReference type="PANTHER" id="PTHR42709">
    <property type="entry name" value="ALKALINE PHOSPHATASE LIKE PROTEIN"/>
    <property type="match status" value="1"/>
</dbReference>
<dbReference type="InterPro" id="IPR032816">
    <property type="entry name" value="VTT_dom"/>
</dbReference>
<gene>
    <name evidence="8" type="ORF">ACFOFO_00130</name>
</gene>
<accession>A0ABV7EV02</accession>
<protein>
    <submittedName>
        <fullName evidence="8">DedA family protein/thiosulfate sulfurtransferase GlpE</fullName>
    </submittedName>
</protein>
<proteinExistence type="predicted"/>
<feature type="transmembrane region" description="Helical" evidence="6">
    <location>
        <begin position="136"/>
        <end position="159"/>
    </location>
</feature>
<feature type="domain" description="Rhodanese" evidence="7">
    <location>
        <begin position="218"/>
        <end position="310"/>
    </location>
</feature>
<keyword evidence="9" id="KW-1185">Reference proteome</keyword>
<dbReference type="InterPro" id="IPR001763">
    <property type="entry name" value="Rhodanese-like_dom"/>
</dbReference>
<dbReference type="SUPFAM" id="SSF52821">
    <property type="entry name" value="Rhodanese/Cell cycle control phosphatase"/>
    <property type="match status" value="1"/>
</dbReference>
<dbReference type="EMBL" id="JBHRTP010000001">
    <property type="protein sequence ID" value="MFC3106385.1"/>
    <property type="molecule type" value="Genomic_DNA"/>
</dbReference>
<evidence type="ECO:0000256" key="1">
    <source>
        <dbReference type="ARBA" id="ARBA00004651"/>
    </source>
</evidence>
<evidence type="ECO:0000313" key="9">
    <source>
        <dbReference type="Proteomes" id="UP001595530"/>
    </source>
</evidence>
<dbReference type="PANTHER" id="PTHR42709:SF6">
    <property type="entry name" value="UNDECAPRENYL PHOSPHATE TRANSPORTER A"/>
    <property type="match status" value="1"/>
</dbReference>
<dbReference type="InterPro" id="IPR051311">
    <property type="entry name" value="DedA_domain"/>
</dbReference>
<reference evidence="9" key="1">
    <citation type="journal article" date="2019" name="Int. J. Syst. Evol. Microbiol.">
        <title>The Global Catalogue of Microorganisms (GCM) 10K type strain sequencing project: providing services to taxonomists for standard genome sequencing and annotation.</title>
        <authorList>
            <consortium name="The Broad Institute Genomics Platform"/>
            <consortium name="The Broad Institute Genome Sequencing Center for Infectious Disease"/>
            <person name="Wu L."/>
            <person name="Ma J."/>
        </authorList>
    </citation>
    <scope>NUCLEOTIDE SEQUENCE [LARGE SCALE GENOMIC DNA]</scope>
    <source>
        <strain evidence="9">KCTC 42986</strain>
    </source>
</reference>
<comment type="subcellular location">
    <subcellularLocation>
        <location evidence="1">Cell membrane</location>
        <topology evidence="1">Multi-pass membrane protein</topology>
    </subcellularLocation>
</comment>
<evidence type="ECO:0000256" key="5">
    <source>
        <dbReference type="ARBA" id="ARBA00023136"/>
    </source>
</evidence>
<dbReference type="SMART" id="SM00450">
    <property type="entry name" value="RHOD"/>
    <property type="match status" value="1"/>
</dbReference>
<feature type="transmembrane region" description="Helical" evidence="6">
    <location>
        <begin position="47"/>
        <end position="71"/>
    </location>
</feature>
<organism evidence="8 9">
    <name type="scientific">Undibacterium arcticum</name>
    <dbReference type="NCBI Taxonomy" id="1762892"/>
    <lineage>
        <taxon>Bacteria</taxon>
        <taxon>Pseudomonadati</taxon>
        <taxon>Pseudomonadota</taxon>
        <taxon>Betaproteobacteria</taxon>
        <taxon>Burkholderiales</taxon>
        <taxon>Oxalobacteraceae</taxon>
        <taxon>Undibacterium</taxon>
    </lineage>
</organism>
<dbReference type="CDD" id="cd01444">
    <property type="entry name" value="GlpE_ST"/>
    <property type="match status" value="1"/>
</dbReference>
<dbReference type="PROSITE" id="PS50206">
    <property type="entry name" value="RHODANESE_3"/>
    <property type="match status" value="1"/>
</dbReference>
<dbReference type="InterPro" id="IPR036873">
    <property type="entry name" value="Rhodanese-like_dom_sf"/>
</dbReference>
<evidence type="ECO:0000256" key="6">
    <source>
        <dbReference type="SAM" id="Phobius"/>
    </source>
</evidence>
<dbReference type="Pfam" id="PF09335">
    <property type="entry name" value="VTT_dom"/>
    <property type="match status" value="1"/>
</dbReference>
<sequence>MMQELVLLIAQYGLLLVFANVLLEQLGLPLPAVPTMIVAGALAADAKLSVFAVFAVSFVACIIGDAVWYWAGRHFGNGVLKLLCRVSLSPDSCVRQSEVRFDRWGSSLLMVAKFIPGLSTMAPPMAGVMHLGWASFLFYDSVGTVVWVGAAICAGFLFHKEIDDLFARLESMGTIALVLVAGLLVAYIVIKWWKRRRLYKMLRMARISVDELQQLMAGGEKPVIVDVRSNVARKLDRRSIPGALPVTIGEVDAQIGHLPTDSEIILYCTCPNEESAARAAKILIDRGYTRVRPLQGGLEAWVDAGYMLEEFFPSSACAAAK</sequence>